<proteinExistence type="predicted"/>
<dbReference type="AlphaFoldDB" id="B4IHP5"/>
<organism evidence="3">
    <name type="scientific">Drosophila sechellia</name>
    <name type="common">Fruit fly</name>
    <dbReference type="NCBI Taxonomy" id="7238"/>
    <lineage>
        <taxon>Eukaryota</taxon>
        <taxon>Metazoa</taxon>
        <taxon>Ecdysozoa</taxon>
        <taxon>Arthropoda</taxon>
        <taxon>Hexapoda</taxon>
        <taxon>Insecta</taxon>
        <taxon>Pterygota</taxon>
        <taxon>Neoptera</taxon>
        <taxon>Endopterygota</taxon>
        <taxon>Diptera</taxon>
        <taxon>Brachycera</taxon>
        <taxon>Muscomorpha</taxon>
        <taxon>Ephydroidea</taxon>
        <taxon>Drosophilidae</taxon>
        <taxon>Drosophila</taxon>
        <taxon>Sophophora</taxon>
    </lineage>
</organism>
<dbReference type="HOGENOM" id="CLU_1742479_0_0_1"/>
<dbReference type="EMBL" id="CH480839">
    <property type="protein sequence ID" value="EDW49396.1"/>
    <property type="molecule type" value="Genomic_DNA"/>
</dbReference>
<feature type="compositionally biased region" description="Polar residues" evidence="1">
    <location>
        <begin position="81"/>
        <end position="94"/>
    </location>
</feature>
<name>B4IHP5_DROSE</name>
<feature type="compositionally biased region" description="Acidic residues" evidence="1">
    <location>
        <begin position="8"/>
        <end position="20"/>
    </location>
</feature>
<feature type="region of interest" description="Disordered" evidence="1">
    <location>
        <begin position="55"/>
        <end position="150"/>
    </location>
</feature>
<protein>
    <submittedName>
        <fullName evidence="2">GM17459</fullName>
    </submittedName>
</protein>
<keyword evidence="3" id="KW-1185">Reference proteome</keyword>
<reference evidence="2 3" key="1">
    <citation type="journal article" date="2007" name="Nature">
        <title>Evolution of genes and genomes on the Drosophila phylogeny.</title>
        <authorList>
            <consortium name="Drosophila 12 Genomes Consortium"/>
            <person name="Clark A.G."/>
            <person name="Eisen M.B."/>
            <person name="Smith D.R."/>
            <person name="Bergman C.M."/>
            <person name="Oliver B."/>
            <person name="Markow T.A."/>
            <person name="Kaufman T.C."/>
            <person name="Kellis M."/>
            <person name="Gelbart W."/>
            <person name="Iyer V.N."/>
            <person name="Pollard D.A."/>
            <person name="Sackton T.B."/>
            <person name="Larracuente A.M."/>
            <person name="Singh N.D."/>
            <person name="Abad J.P."/>
            <person name="Abt D.N."/>
            <person name="Adryan B."/>
            <person name="Aguade M."/>
            <person name="Akashi H."/>
            <person name="Anderson W.W."/>
            <person name="Aquadro C.F."/>
            <person name="Ardell D.H."/>
            <person name="Arguello R."/>
            <person name="Artieri C.G."/>
            <person name="Barbash D.A."/>
            <person name="Barker D."/>
            <person name="Barsanti P."/>
            <person name="Batterham P."/>
            <person name="Batzoglou S."/>
            <person name="Begun D."/>
            <person name="Bhutkar A."/>
            <person name="Blanco E."/>
            <person name="Bosak S.A."/>
            <person name="Bradley R.K."/>
            <person name="Brand A.D."/>
            <person name="Brent M.R."/>
            <person name="Brooks A.N."/>
            <person name="Brown R.H."/>
            <person name="Butlin R.K."/>
            <person name="Caggese C."/>
            <person name="Calvi B.R."/>
            <person name="Bernardo de Carvalho A."/>
            <person name="Caspi A."/>
            <person name="Castrezana S."/>
            <person name="Celniker S.E."/>
            <person name="Chang J.L."/>
            <person name="Chapple C."/>
            <person name="Chatterji S."/>
            <person name="Chinwalla A."/>
            <person name="Civetta A."/>
            <person name="Clifton S.W."/>
            <person name="Comeron J.M."/>
            <person name="Costello J.C."/>
            <person name="Coyne J.A."/>
            <person name="Daub J."/>
            <person name="David R.G."/>
            <person name="Delcher A.L."/>
            <person name="Delehaunty K."/>
            <person name="Do C.B."/>
            <person name="Ebling H."/>
            <person name="Edwards K."/>
            <person name="Eickbush T."/>
            <person name="Evans J.D."/>
            <person name="Filipski A."/>
            <person name="Findeiss S."/>
            <person name="Freyhult E."/>
            <person name="Fulton L."/>
            <person name="Fulton R."/>
            <person name="Garcia A.C."/>
            <person name="Gardiner A."/>
            <person name="Garfield D.A."/>
            <person name="Garvin B.E."/>
            <person name="Gibson G."/>
            <person name="Gilbert D."/>
            <person name="Gnerre S."/>
            <person name="Godfrey J."/>
            <person name="Good R."/>
            <person name="Gotea V."/>
            <person name="Gravely B."/>
            <person name="Greenberg A.J."/>
            <person name="Griffiths-Jones S."/>
            <person name="Gross S."/>
            <person name="Guigo R."/>
            <person name="Gustafson E.A."/>
            <person name="Haerty W."/>
            <person name="Hahn M.W."/>
            <person name="Halligan D.L."/>
            <person name="Halpern A.L."/>
            <person name="Halter G.M."/>
            <person name="Han M.V."/>
            <person name="Heger A."/>
            <person name="Hillier L."/>
            <person name="Hinrichs A.S."/>
            <person name="Holmes I."/>
            <person name="Hoskins R.A."/>
            <person name="Hubisz M.J."/>
            <person name="Hultmark D."/>
            <person name="Huntley M.A."/>
            <person name="Jaffe D.B."/>
            <person name="Jagadeeshan S."/>
            <person name="Jeck W.R."/>
            <person name="Johnson J."/>
            <person name="Jones C.D."/>
            <person name="Jordan W.C."/>
            <person name="Karpen G.H."/>
            <person name="Kataoka E."/>
            <person name="Keightley P.D."/>
            <person name="Kheradpour P."/>
            <person name="Kirkness E.F."/>
            <person name="Koerich L.B."/>
            <person name="Kristiansen K."/>
            <person name="Kudrna D."/>
            <person name="Kulathinal R.J."/>
            <person name="Kumar S."/>
            <person name="Kwok R."/>
            <person name="Lander E."/>
            <person name="Langley C.H."/>
            <person name="Lapoint R."/>
            <person name="Lazzaro B.P."/>
            <person name="Lee S.J."/>
            <person name="Levesque L."/>
            <person name="Li R."/>
            <person name="Lin C.F."/>
            <person name="Lin M.F."/>
            <person name="Lindblad-Toh K."/>
            <person name="Llopart A."/>
            <person name="Long M."/>
            <person name="Low L."/>
            <person name="Lozovsky E."/>
            <person name="Lu J."/>
            <person name="Luo M."/>
            <person name="Machado C.A."/>
            <person name="Makalowski W."/>
            <person name="Marzo M."/>
            <person name="Matsuda M."/>
            <person name="Matzkin L."/>
            <person name="McAllister B."/>
            <person name="McBride C.S."/>
            <person name="McKernan B."/>
            <person name="McKernan K."/>
            <person name="Mendez-Lago M."/>
            <person name="Minx P."/>
            <person name="Mollenhauer M.U."/>
            <person name="Montooth K."/>
            <person name="Mount S.M."/>
            <person name="Mu X."/>
            <person name="Myers E."/>
            <person name="Negre B."/>
            <person name="Newfeld S."/>
            <person name="Nielsen R."/>
            <person name="Noor M.A."/>
            <person name="O'Grady P."/>
            <person name="Pachter L."/>
            <person name="Papaceit M."/>
            <person name="Parisi M.J."/>
            <person name="Parisi M."/>
            <person name="Parts L."/>
            <person name="Pedersen J.S."/>
            <person name="Pesole G."/>
            <person name="Phillippy A.M."/>
            <person name="Ponting C.P."/>
            <person name="Pop M."/>
            <person name="Porcelli D."/>
            <person name="Powell J.R."/>
            <person name="Prohaska S."/>
            <person name="Pruitt K."/>
            <person name="Puig M."/>
            <person name="Quesneville H."/>
            <person name="Ram K.R."/>
            <person name="Rand D."/>
            <person name="Rasmussen M.D."/>
            <person name="Reed L.K."/>
            <person name="Reenan R."/>
            <person name="Reily A."/>
            <person name="Remington K.A."/>
            <person name="Rieger T.T."/>
            <person name="Ritchie M.G."/>
            <person name="Robin C."/>
            <person name="Rogers Y.H."/>
            <person name="Rohde C."/>
            <person name="Rozas J."/>
            <person name="Rubenfield M.J."/>
            <person name="Ruiz A."/>
            <person name="Russo S."/>
            <person name="Salzberg S.L."/>
            <person name="Sanchez-Gracia A."/>
            <person name="Saranga D.J."/>
            <person name="Sato H."/>
            <person name="Schaeffer S.W."/>
            <person name="Schatz M.C."/>
            <person name="Schlenke T."/>
            <person name="Schwartz R."/>
            <person name="Segarra C."/>
            <person name="Singh R.S."/>
            <person name="Sirot L."/>
            <person name="Sirota M."/>
            <person name="Sisneros N.B."/>
            <person name="Smith C.D."/>
            <person name="Smith T.F."/>
            <person name="Spieth J."/>
            <person name="Stage D.E."/>
            <person name="Stark A."/>
            <person name="Stephan W."/>
            <person name="Strausberg R.L."/>
            <person name="Strempel S."/>
            <person name="Sturgill D."/>
            <person name="Sutton G."/>
            <person name="Sutton G.G."/>
            <person name="Tao W."/>
            <person name="Teichmann S."/>
            <person name="Tobari Y.N."/>
            <person name="Tomimura Y."/>
            <person name="Tsolas J.M."/>
            <person name="Valente V.L."/>
            <person name="Venter E."/>
            <person name="Venter J.C."/>
            <person name="Vicario S."/>
            <person name="Vieira F.G."/>
            <person name="Vilella A.J."/>
            <person name="Villasante A."/>
            <person name="Walenz B."/>
            <person name="Wang J."/>
            <person name="Wasserman M."/>
            <person name="Watts T."/>
            <person name="Wilson D."/>
            <person name="Wilson R.K."/>
            <person name="Wing R.A."/>
            <person name="Wolfner M.F."/>
            <person name="Wong A."/>
            <person name="Wong G.K."/>
            <person name="Wu C.I."/>
            <person name="Wu G."/>
            <person name="Yamamoto D."/>
            <person name="Yang H.P."/>
            <person name="Yang S.P."/>
            <person name="Yorke J.A."/>
            <person name="Yoshida K."/>
            <person name="Zdobnov E."/>
            <person name="Zhang P."/>
            <person name="Zhang Y."/>
            <person name="Zimin A.V."/>
            <person name="Baldwin J."/>
            <person name="Abdouelleil A."/>
            <person name="Abdulkadir J."/>
            <person name="Abebe A."/>
            <person name="Abera B."/>
            <person name="Abreu J."/>
            <person name="Acer S.C."/>
            <person name="Aftuck L."/>
            <person name="Alexander A."/>
            <person name="An P."/>
            <person name="Anderson E."/>
            <person name="Anderson S."/>
            <person name="Arachi H."/>
            <person name="Azer M."/>
            <person name="Bachantsang P."/>
            <person name="Barry A."/>
            <person name="Bayul T."/>
            <person name="Berlin A."/>
            <person name="Bessette D."/>
            <person name="Bloom T."/>
            <person name="Blye J."/>
            <person name="Boguslavskiy L."/>
            <person name="Bonnet C."/>
            <person name="Boukhgalter B."/>
            <person name="Bourzgui I."/>
            <person name="Brown A."/>
            <person name="Cahill P."/>
            <person name="Channer S."/>
            <person name="Cheshatsang Y."/>
            <person name="Chuda L."/>
            <person name="Citroen M."/>
            <person name="Collymore A."/>
            <person name="Cooke P."/>
            <person name="Costello M."/>
            <person name="D'Aco K."/>
            <person name="Daza R."/>
            <person name="De Haan G."/>
            <person name="DeGray S."/>
            <person name="DeMaso C."/>
            <person name="Dhargay N."/>
            <person name="Dooley K."/>
            <person name="Dooley E."/>
            <person name="Doricent M."/>
            <person name="Dorje P."/>
            <person name="Dorjee K."/>
            <person name="Dupes A."/>
            <person name="Elong R."/>
            <person name="Falk J."/>
            <person name="Farina A."/>
            <person name="Faro S."/>
            <person name="Ferguson D."/>
            <person name="Fisher S."/>
            <person name="Foley C.D."/>
            <person name="Franke A."/>
            <person name="Friedrich D."/>
            <person name="Gadbois L."/>
            <person name="Gearin G."/>
            <person name="Gearin C.R."/>
            <person name="Giannoukos G."/>
            <person name="Goode T."/>
            <person name="Graham J."/>
            <person name="Grandbois E."/>
            <person name="Grewal S."/>
            <person name="Gyaltsen K."/>
            <person name="Hafez N."/>
            <person name="Hagos B."/>
            <person name="Hall J."/>
            <person name="Henson C."/>
            <person name="Hollinger A."/>
            <person name="Honan T."/>
            <person name="Huard M.D."/>
            <person name="Hughes L."/>
            <person name="Hurhula B."/>
            <person name="Husby M.E."/>
            <person name="Kamat A."/>
            <person name="Kanga B."/>
            <person name="Kashin S."/>
            <person name="Khazanovich D."/>
            <person name="Kisner P."/>
            <person name="Lance K."/>
            <person name="Lara M."/>
            <person name="Lee W."/>
            <person name="Lennon N."/>
            <person name="Letendre F."/>
            <person name="LeVine R."/>
            <person name="Lipovsky A."/>
            <person name="Liu X."/>
            <person name="Liu J."/>
            <person name="Liu S."/>
            <person name="Lokyitsang T."/>
            <person name="Lokyitsang Y."/>
            <person name="Lubonja R."/>
            <person name="Lui A."/>
            <person name="MacDonald P."/>
            <person name="Magnisalis V."/>
            <person name="Maru K."/>
            <person name="Matthews C."/>
            <person name="McCusker W."/>
            <person name="McDonough S."/>
            <person name="Mehta T."/>
            <person name="Meldrim J."/>
            <person name="Meneus L."/>
            <person name="Mihai O."/>
            <person name="Mihalev A."/>
            <person name="Mihova T."/>
            <person name="Mittelman R."/>
            <person name="Mlenga V."/>
            <person name="Montmayeur A."/>
            <person name="Mulrain L."/>
            <person name="Navidi A."/>
            <person name="Naylor J."/>
            <person name="Negash T."/>
            <person name="Nguyen T."/>
            <person name="Nguyen N."/>
            <person name="Nicol R."/>
            <person name="Norbu C."/>
            <person name="Norbu N."/>
            <person name="Novod N."/>
            <person name="O'Neill B."/>
            <person name="Osman S."/>
            <person name="Markiewicz E."/>
            <person name="Oyono O.L."/>
            <person name="Patti C."/>
            <person name="Phunkhang P."/>
            <person name="Pierre F."/>
            <person name="Priest M."/>
            <person name="Raghuraman S."/>
            <person name="Rege F."/>
            <person name="Reyes R."/>
            <person name="Rise C."/>
            <person name="Rogov P."/>
            <person name="Ross K."/>
            <person name="Ryan E."/>
            <person name="Settipalli S."/>
            <person name="Shea T."/>
            <person name="Sherpa N."/>
            <person name="Shi L."/>
            <person name="Shih D."/>
            <person name="Sparrow T."/>
            <person name="Spaulding J."/>
            <person name="Stalker J."/>
            <person name="Stange-Thomann N."/>
            <person name="Stavropoulos S."/>
            <person name="Stone C."/>
            <person name="Strader C."/>
            <person name="Tesfaye S."/>
            <person name="Thomson T."/>
            <person name="Thoulutsang Y."/>
            <person name="Thoulutsang D."/>
            <person name="Topham K."/>
            <person name="Topping I."/>
            <person name="Tsamla T."/>
            <person name="Vassiliev H."/>
            <person name="Vo A."/>
            <person name="Wangchuk T."/>
            <person name="Wangdi T."/>
            <person name="Weiand M."/>
            <person name="Wilkinson J."/>
            <person name="Wilson A."/>
            <person name="Yadav S."/>
            <person name="Young G."/>
            <person name="Yu Q."/>
            <person name="Zembek L."/>
            <person name="Zhong D."/>
            <person name="Zimmer A."/>
            <person name="Zwirko Z."/>
            <person name="Jaffe D.B."/>
            <person name="Alvarez P."/>
            <person name="Brockman W."/>
            <person name="Butler J."/>
            <person name="Chin C."/>
            <person name="Gnerre S."/>
            <person name="Grabherr M."/>
            <person name="Kleber M."/>
            <person name="Mauceli E."/>
            <person name="MacCallum I."/>
        </authorList>
    </citation>
    <scope>NUCLEOTIDE SEQUENCE [LARGE SCALE GENOMIC DNA]</scope>
    <source>
        <strain evidence="3">Rob3c / Tucson 14021-0248.25</strain>
    </source>
</reference>
<gene>
    <name evidence="2" type="primary">Dsec\GM17459</name>
    <name evidence="2" type="ORF">Dsec_GM17459</name>
</gene>
<evidence type="ECO:0000313" key="3">
    <source>
        <dbReference type="Proteomes" id="UP000001292"/>
    </source>
</evidence>
<evidence type="ECO:0000313" key="2">
    <source>
        <dbReference type="EMBL" id="EDW49396.1"/>
    </source>
</evidence>
<evidence type="ECO:0000256" key="1">
    <source>
        <dbReference type="SAM" id="MobiDB-lite"/>
    </source>
</evidence>
<feature type="region of interest" description="Disordered" evidence="1">
    <location>
        <begin position="1"/>
        <end position="20"/>
    </location>
</feature>
<accession>B4IHP5</accession>
<feature type="compositionally biased region" description="Basic and acidic residues" evidence="1">
    <location>
        <begin position="106"/>
        <end position="142"/>
    </location>
</feature>
<dbReference type="Proteomes" id="UP000001292">
    <property type="component" value="Unassembled WGS sequence"/>
</dbReference>
<sequence length="150" mass="16793">MATKANNDDENDDDHDDDTLDDEVRCHKYIFEDKCVGGHDGSGVKRLPFTSFSSYSVGGEGVYSPTKLSSAPAISTHDEQWPNSHRSPSETSQEVEYVDEDISASRVEKELKWAMDQEQDKHNDKESQEKENPKEQEPRTEAEQTGGAGL</sequence>